<dbReference type="SUPFAM" id="SSF53335">
    <property type="entry name" value="S-adenosyl-L-methionine-dependent methyltransferases"/>
    <property type="match status" value="1"/>
</dbReference>
<dbReference type="EMBL" id="BRXX01000033">
    <property type="protein sequence ID" value="GMH84136.1"/>
    <property type="molecule type" value="Genomic_DNA"/>
</dbReference>
<name>A0A9W7B8R5_9STRA</name>
<dbReference type="Gene3D" id="3.40.50.150">
    <property type="entry name" value="Vaccinia Virus protein VP39"/>
    <property type="match status" value="1"/>
</dbReference>
<sequence>MLRGGLLAVFWLCAGVTLGAATETGPRIDVISPVQDSVLYTEGVGVPLRVGFAVEIKIGQEEFDEFLVKHEDSGGGVVGGLIVNFELSTLKNDGEFELVTKVPLENFDTRLEGDLERLIPGRRSVRTSVVSDSGVLFGSKVVDFVVKDSGSSIGADVDITDYTPSSATGGQGHSYDAYFSQVYRYKVWSAQGDMGSDSGPGSNLDKTNNMRQLIAELVLNGGVKRIVDVPCGDMNWMGTLLPLLKEAGVKYLGMDVVGDVVQRNQEKYGGEEGVEFRQLDLAKDQLPSMDEGDLILCRHLMFHLPPAENLKIIEKFERSGAGVLMMTTYLRADENYRDFVLAMGHHVNLFRAPYCATDPFKLVSDDDLDLYLAMWRIGGGPGKRVLGTENRSVDGGREGYDNIEIHGMEGEVCLR</sequence>
<dbReference type="CDD" id="cd02440">
    <property type="entry name" value="AdoMet_MTases"/>
    <property type="match status" value="1"/>
</dbReference>
<keyword evidence="1" id="KW-0732">Signal</keyword>
<protein>
    <recommendedName>
        <fullName evidence="4">Methyltransferase domain-containing protein</fullName>
    </recommendedName>
</protein>
<proteinExistence type="predicted"/>
<evidence type="ECO:0000313" key="2">
    <source>
        <dbReference type="EMBL" id="GMH84136.1"/>
    </source>
</evidence>
<dbReference type="Proteomes" id="UP001165160">
    <property type="component" value="Unassembled WGS sequence"/>
</dbReference>
<organism evidence="2 3">
    <name type="scientific">Triparma verrucosa</name>
    <dbReference type="NCBI Taxonomy" id="1606542"/>
    <lineage>
        <taxon>Eukaryota</taxon>
        <taxon>Sar</taxon>
        <taxon>Stramenopiles</taxon>
        <taxon>Ochrophyta</taxon>
        <taxon>Bolidophyceae</taxon>
        <taxon>Parmales</taxon>
        <taxon>Triparmaceae</taxon>
        <taxon>Triparma</taxon>
    </lineage>
</organism>
<evidence type="ECO:0000313" key="3">
    <source>
        <dbReference type="Proteomes" id="UP001165160"/>
    </source>
</evidence>
<feature type="chain" id="PRO_5040733796" description="Methyltransferase domain-containing protein" evidence="1">
    <location>
        <begin position="22"/>
        <end position="415"/>
    </location>
</feature>
<feature type="signal peptide" evidence="1">
    <location>
        <begin position="1"/>
        <end position="21"/>
    </location>
</feature>
<evidence type="ECO:0008006" key="4">
    <source>
        <dbReference type="Google" id="ProtNLM"/>
    </source>
</evidence>
<dbReference type="InterPro" id="IPR029063">
    <property type="entry name" value="SAM-dependent_MTases_sf"/>
</dbReference>
<dbReference type="AlphaFoldDB" id="A0A9W7B8R5"/>
<reference evidence="3" key="1">
    <citation type="journal article" date="2023" name="Commun. Biol.">
        <title>Genome analysis of Parmales, the sister group of diatoms, reveals the evolutionary specialization of diatoms from phago-mixotrophs to photoautotrophs.</title>
        <authorList>
            <person name="Ban H."/>
            <person name="Sato S."/>
            <person name="Yoshikawa S."/>
            <person name="Yamada K."/>
            <person name="Nakamura Y."/>
            <person name="Ichinomiya M."/>
            <person name="Sato N."/>
            <person name="Blanc-Mathieu R."/>
            <person name="Endo H."/>
            <person name="Kuwata A."/>
            <person name="Ogata H."/>
        </authorList>
    </citation>
    <scope>NUCLEOTIDE SEQUENCE [LARGE SCALE GENOMIC DNA]</scope>
    <source>
        <strain evidence="3">NIES 3699</strain>
    </source>
</reference>
<keyword evidence="3" id="KW-1185">Reference proteome</keyword>
<evidence type="ECO:0000256" key="1">
    <source>
        <dbReference type="SAM" id="SignalP"/>
    </source>
</evidence>
<comment type="caution">
    <text evidence="2">The sequence shown here is derived from an EMBL/GenBank/DDBJ whole genome shotgun (WGS) entry which is preliminary data.</text>
</comment>
<gene>
    <name evidence="2" type="ORF">TrVE_jg11190</name>
</gene>
<accession>A0A9W7B8R5</accession>